<dbReference type="InterPro" id="IPR005119">
    <property type="entry name" value="LysR_subst-bd"/>
</dbReference>
<evidence type="ECO:0000256" key="3">
    <source>
        <dbReference type="ARBA" id="ARBA00023125"/>
    </source>
</evidence>
<evidence type="ECO:0000256" key="1">
    <source>
        <dbReference type="ARBA" id="ARBA00009437"/>
    </source>
</evidence>
<accession>A0A356LMG6</accession>
<feature type="domain" description="HTH lysR-type" evidence="5">
    <location>
        <begin position="1"/>
        <end position="58"/>
    </location>
</feature>
<dbReference type="GO" id="GO:0003677">
    <property type="term" value="F:DNA binding"/>
    <property type="evidence" value="ECO:0007669"/>
    <property type="project" value="UniProtKB-KW"/>
</dbReference>
<evidence type="ECO:0000256" key="4">
    <source>
        <dbReference type="ARBA" id="ARBA00023163"/>
    </source>
</evidence>
<reference evidence="6 7" key="1">
    <citation type="journal article" date="2018" name="Nat. Biotechnol.">
        <title>A standardized bacterial taxonomy based on genome phylogeny substantially revises the tree of life.</title>
        <authorList>
            <person name="Parks D.H."/>
            <person name="Chuvochina M."/>
            <person name="Waite D.W."/>
            <person name="Rinke C."/>
            <person name="Skarshewski A."/>
            <person name="Chaumeil P.A."/>
            <person name="Hugenholtz P."/>
        </authorList>
    </citation>
    <scope>NUCLEOTIDE SEQUENCE [LARGE SCALE GENOMIC DNA]</scope>
    <source>
        <strain evidence="6">UBA10707</strain>
    </source>
</reference>
<comment type="similarity">
    <text evidence="1">Belongs to the LysR transcriptional regulatory family.</text>
</comment>
<organism evidence="6 7">
    <name type="scientific">Advenella kashmirensis</name>
    <dbReference type="NCBI Taxonomy" id="310575"/>
    <lineage>
        <taxon>Bacteria</taxon>
        <taxon>Pseudomonadati</taxon>
        <taxon>Pseudomonadota</taxon>
        <taxon>Betaproteobacteria</taxon>
        <taxon>Burkholderiales</taxon>
        <taxon>Alcaligenaceae</taxon>
    </lineage>
</organism>
<dbReference type="PANTHER" id="PTHR30118:SF15">
    <property type="entry name" value="TRANSCRIPTIONAL REGULATORY PROTEIN"/>
    <property type="match status" value="1"/>
</dbReference>
<dbReference type="InterPro" id="IPR050389">
    <property type="entry name" value="LysR-type_TF"/>
</dbReference>
<proteinExistence type="inferred from homology"/>
<dbReference type="SUPFAM" id="SSF46785">
    <property type="entry name" value="Winged helix' DNA-binding domain"/>
    <property type="match status" value="1"/>
</dbReference>
<evidence type="ECO:0000313" key="6">
    <source>
        <dbReference type="EMBL" id="HBP31918.1"/>
    </source>
</evidence>
<keyword evidence="4" id="KW-0804">Transcription</keyword>
<dbReference type="PANTHER" id="PTHR30118">
    <property type="entry name" value="HTH-TYPE TRANSCRIPTIONAL REGULATOR LEUO-RELATED"/>
    <property type="match status" value="1"/>
</dbReference>
<dbReference type="InterPro" id="IPR036388">
    <property type="entry name" value="WH-like_DNA-bd_sf"/>
</dbReference>
<dbReference type="Proteomes" id="UP000264036">
    <property type="component" value="Unassembled WGS sequence"/>
</dbReference>
<dbReference type="AlphaFoldDB" id="A0A356LMG6"/>
<dbReference type="InterPro" id="IPR036390">
    <property type="entry name" value="WH_DNA-bd_sf"/>
</dbReference>
<dbReference type="Pfam" id="PF00126">
    <property type="entry name" value="HTH_1"/>
    <property type="match status" value="1"/>
</dbReference>
<evidence type="ECO:0000259" key="5">
    <source>
        <dbReference type="PROSITE" id="PS50931"/>
    </source>
</evidence>
<gene>
    <name evidence="6" type="ORF">DD666_21230</name>
</gene>
<name>A0A356LMG6_9BURK</name>
<evidence type="ECO:0000313" key="7">
    <source>
        <dbReference type="Proteomes" id="UP000264036"/>
    </source>
</evidence>
<evidence type="ECO:0000256" key="2">
    <source>
        <dbReference type="ARBA" id="ARBA00023015"/>
    </source>
</evidence>
<dbReference type="PROSITE" id="PS50931">
    <property type="entry name" value="HTH_LYSR"/>
    <property type="match status" value="1"/>
</dbReference>
<dbReference type="Pfam" id="PF03466">
    <property type="entry name" value="LysR_substrate"/>
    <property type="match status" value="1"/>
</dbReference>
<comment type="caution">
    <text evidence="6">The sequence shown here is derived from an EMBL/GenBank/DDBJ whole genome shotgun (WGS) entry which is preliminary data.</text>
</comment>
<keyword evidence="2" id="KW-0805">Transcription regulation</keyword>
<dbReference type="SUPFAM" id="SSF53850">
    <property type="entry name" value="Periplasmic binding protein-like II"/>
    <property type="match status" value="1"/>
</dbReference>
<dbReference type="EMBL" id="DOEK01000046">
    <property type="protein sequence ID" value="HBP31918.1"/>
    <property type="molecule type" value="Genomic_DNA"/>
</dbReference>
<dbReference type="CDD" id="cd08459">
    <property type="entry name" value="PBP2_DntR_NahR_LinR_like"/>
    <property type="match status" value="1"/>
</dbReference>
<sequence length="295" mass="33386">MDMKLLAVFDEIYKTRSVSRAGENLGIPQTSVSLALARLRRRFNDQLFVRTGNGMMPTPRAAMLVPQLRQALQLLQLATEQQAEFDPASSFRTFRISMTDISHLEFMPAMMNKVARVAPNVQIEVLRIKADTGKLLESGDADLAIGYMPELEAGFYQQKLFKDGFACVVRRDHPRIETKLTQSRFKSERHVVLIAPGTGNEIVERELKRQGTQRKVALSLPTLPGVGNLLANTDLMATLPGRVAKILVKIAHVKALAPPYRFPDFSIKQHWHERYHQDPGNRWLRSTLAELFLEI</sequence>
<dbReference type="GO" id="GO:0003700">
    <property type="term" value="F:DNA-binding transcription factor activity"/>
    <property type="evidence" value="ECO:0007669"/>
    <property type="project" value="InterPro"/>
</dbReference>
<keyword evidence="3" id="KW-0238">DNA-binding</keyword>
<dbReference type="InterPro" id="IPR000847">
    <property type="entry name" value="LysR_HTH_N"/>
</dbReference>
<protein>
    <submittedName>
        <fullName evidence="6">LysR family transcriptional regulator</fullName>
    </submittedName>
</protein>
<dbReference type="Gene3D" id="1.10.10.10">
    <property type="entry name" value="Winged helix-like DNA-binding domain superfamily/Winged helix DNA-binding domain"/>
    <property type="match status" value="1"/>
</dbReference>
<dbReference type="Gene3D" id="3.40.190.10">
    <property type="entry name" value="Periplasmic binding protein-like II"/>
    <property type="match status" value="2"/>
</dbReference>